<evidence type="ECO:0000256" key="1">
    <source>
        <dbReference type="SAM" id="MobiDB-lite"/>
    </source>
</evidence>
<protein>
    <submittedName>
        <fullName evidence="2">Uncharacterized protein</fullName>
    </submittedName>
</protein>
<dbReference type="Proteomes" id="UP000053820">
    <property type="component" value="Unassembled WGS sequence"/>
</dbReference>
<dbReference type="EMBL" id="KN839881">
    <property type="protein sequence ID" value="KIJ59758.1"/>
    <property type="molecule type" value="Genomic_DNA"/>
</dbReference>
<feature type="compositionally biased region" description="Basic and acidic residues" evidence="1">
    <location>
        <begin position="45"/>
        <end position="65"/>
    </location>
</feature>
<evidence type="ECO:0000313" key="3">
    <source>
        <dbReference type="Proteomes" id="UP000053820"/>
    </source>
</evidence>
<reference evidence="2 3" key="1">
    <citation type="submission" date="2014-04" db="EMBL/GenBank/DDBJ databases">
        <title>Evolutionary Origins and Diversification of the Mycorrhizal Mutualists.</title>
        <authorList>
            <consortium name="DOE Joint Genome Institute"/>
            <consortium name="Mycorrhizal Genomics Consortium"/>
            <person name="Kohler A."/>
            <person name="Kuo A."/>
            <person name="Nagy L.G."/>
            <person name="Floudas D."/>
            <person name="Copeland A."/>
            <person name="Barry K.W."/>
            <person name="Cichocki N."/>
            <person name="Veneault-Fourrey C."/>
            <person name="LaButti K."/>
            <person name="Lindquist E.A."/>
            <person name="Lipzen A."/>
            <person name="Lundell T."/>
            <person name="Morin E."/>
            <person name="Murat C."/>
            <person name="Riley R."/>
            <person name="Ohm R."/>
            <person name="Sun H."/>
            <person name="Tunlid A."/>
            <person name="Henrissat B."/>
            <person name="Grigoriev I.V."/>
            <person name="Hibbett D.S."/>
            <person name="Martin F."/>
        </authorList>
    </citation>
    <scope>NUCLEOTIDE SEQUENCE [LARGE SCALE GENOMIC DNA]</scope>
    <source>
        <strain evidence="2 3">MD-312</strain>
    </source>
</reference>
<accession>A0A0C9W1I4</accession>
<sequence>MGNLKKRVLVPAALHAELTEYTNLIRVLRTSRTLDLTSHLLEHATQRRQEVPKGEDRGASSERDTWTPWPLMDFPVPEWKFDDEINQLGETAARQIAGWGRGSTSQGEDEDVEDVELDPLAPPIARLLVEHAGSLLVHILNVMVDQRPATAGSMQNRLWAMNWEDVLSTLAVTGTVDRRVISRAEKRLRRIYRPSNTKGK</sequence>
<dbReference type="AlphaFoldDB" id="A0A0C9W1I4"/>
<feature type="region of interest" description="Disordered" evidence="1">
    <location>
        <begin position="45"/>
        <end position="67"/>
    </location>
</feature>
<evidence type="ECO:0000313" key="2">
    <source>
        <dbReference type="EMBL" id="KIJ59758.1"/>
    </source>
</evidence>
<proteinExistence type="predicted"/>
<name>A0A0C9W1I4_9AGAM</name>
<keyword evidence="3" id="KW-1185">Reference proteome</keyword>
<gene>
    <name evidence="2" type="ORF">HYDPIDRAFT_32862</name>
</gene>
<dbReference type="HOGENOM" id="CLU_074396_1_0_1"/>
<organism evidence="2 3">
    <name type="scientific">Hydnomerulius pinastri MD-312</name>
    <dbReference type="NCBI Taxonomy" id="994086"/>
    <lineage>
        <taxon>Eukaryota</taxon>
        <taxon>Fungi</taxon>
        <taxon>Dikarya</taxon>
        <taxon>Basidiomycota</taxon>
        <taxon>Agaricomycotina</taxon>
        <taxon>Agaricomycetes</taxon>
        <taxon>Agaricomycetidae</taxon>
        <taxon>Boletales</taxon>
        <taxon>Boletales incertae sedis</taxon>
        <taxon>Leucogyrophana</taxon>
    </lineage>
</organism>
<dbReference type="OrthoDB" id="3260379at2759"/>